<name>A0A231UUE5_9HYPH</name>
<proteinExistence type="inferred from homology"/>
<evidence type="ECO:0000313" key="7">
    <source>
        <dbReference type="EMBL" id="OXS99533.1"/>
    </source>
</evidence>
<dbReference type="CDD" id="cd06662">
    <property type="entry name" value="SURF1"/>
    <property type="match status" value="1"/>
</dbReference>
<evidence type="ECO:0000256" key="1">
    <source>
        <dbReference type="ARBA" id="ARBA00004370"/>
    </source>
</evidence>
<evidence type="ECO:0000256" key="4">
    <source>
        <dbReference type="ARBA" id="ARBA00022989"/>
    </source>
</evidence>
<keyword evidence="8" id="KW-1185">Reference proteome</keyword>
<evidence type="ECO:0000313" key="8">
    <source>
        <dbReference type="Proteomes" id="UP000215405"/>
    </source>
</evidence>
<comment type="caution">
    <text evidence="7">The sequence shown here is derived from an EMBL/GenBank/DDBJ whole genome shotgun (WGS) entry which is preliminary data.</text>
</comment>
<keyword evidence="5 6" id="KW-0472">Membrane</keyword>
<evidence type="ECO:0000256" key="6">
    <source>
        <dbReference type="RuleBase" id="RU363076"/>
    </source>
</evidence>
<comment type="subcellular location">
    <subcellularLocation>
        <location evidence="6">Cell membrane</location>
        <topology evidence="6">Multi-pass membrane protein</topology>
    </subcellularLocation>
    <subcellularLocation>
        <location evidence="1">Membrane</location>
    </subcellularLocation>
</comment>
<feature type="transmembrane region" description="Helical" evidence="6">
    <location>
        <begin position="294"/>
        <end position="312"/>
    </location>
</feature>
<dbReference type="InterPro" id="IPR045214">
    <property type="entry name" value="Surf1/Surf4"/>
</dbReference>
<dbReference type="PANTHER" id="PTHR23427">
    <property type="entry name" value="SURFEIT LOCUS PROTEIN"/>
    <property type="match status" value="1"/>
</dbReference>
<comment type="similarity">
    <text evidence="2 6">Belongs to the SURF1 family.</text>
</comment>
<dbReference type="GO" id="GO:0005886">
    <property type="term" value="C:plasma membrane"/>
    <property type="evidence" value="ECO:0007669"/>
    <property type="project" value="UniProtKB-SubCell"/>
</dbReference>
<accession>A0A231UUE5</accession>
<dbReference type="EMBL" id="NBYO01000003">
    <property type="protein sequence ID" value="OXS99533.1"/>
    <property type="molecule type" value="Genomic_DNA"/>
</dbReference>
<keyword evidence="3 6" id="KW-0812">Transmembrane</keyword>
<reference evidence="8" key="1">
    <citation type="journal article" date="2017" name="Int. J. Syst. Evol. Microbiol.">
        <title>Notoacmeibacter marinus gen. nov., sp. nov., isolated from the gut of a limpet and proposal of Notoacmeibacteraceae fam. nov. in the order Rhizobiales of the class Alphaproteobacteria.</title>
        <authorList>
            <person name="Huang Z."/>
            <person name="Guo F."/>
            <person name="Lai Q."/>
        </authorList>
    </citation>
    <scope>NUCLEOTIDE SEQUENCE [LARGE SCALE GENOMIC DNA]</scope>
    <source>
        <strain evidence="8">XMTR2A4</strain>
    </source>
</reference>
<protein>
    <recommendedName>
        <fullName evidence="6">SURF1-like protein</fullName>
    </recommendedName>
</protein>
<gene>
    <name evidence="7" type="ORF">B7H23_15475</name>
</gene>
<keyword evidence="4 6" id="KW-1133">Transmembrane helix</keyword>
<dbReference type="Proteomes" id="UP000215405">
    <property type="component" value="Unassembled WGS sequence"/>
</dbReference>
<dbReference type="Pfam" id="PF02104">
    <property type="entry name" value="SURF1"/>
    <property type="match status" value="1"/>
</dbReference>
<evidence type="ECO:0000256" key="2">
    <source>
        <dbReference type="ARBA" id="ARBA00007165"/>
    </source>
</evidence>
<dbReference type="PROSITE" id="PS50895">
    <property type="entry name" value="SURF1"/>
    <property type="match status" value="1"/>
</dbReference>
<keyword evidence="6" id="KW-1003">Cell membrane</keyword>
<evidence type="ECO:0000256" key="3">
    <source>
        <dbReference type="ARBA" id="ARBA00022692"/>
    </source>
</evidence>
<evidence type="ECO:0000256" key="5">
    <source>
        <dbReference type="ARBA" id="ARBA00023136"/>
    </source>
</evidence>
<dbReference type="AlphaFoldDB" id="A0A231UUE5"/>
<dbReference type="PANTHER" id="PTHR23427:SF2">
    <property type="entry name" value="SURFEIT LOCUS PROTEIN 1"/>
    <property type="match status" value="1"/>
</dbReference>
<sequence>MWSGCSSSSASMYGPAGALPSPITRNRLNADLSEYRKGGLVPPFSLRKRADQSWRVEMSSVQDRSPVRMGRAGFVTTGILIAGAFIVLVGLGTWQMKRLAWKEGLLATIDSRIHQPALALSALADKVSSAGSVEFTPVEVSGSFKAGSAVFYLATFGGQSGWYVYQPFTLQPGQWPQEGEDTLLINRGFIPYDRRDDYAEGKGAPTGIISIEGIAREIPAEKPTSLMPDNEPEDGSFFWKDGGAMARALGIETGRIVPLFVDLGRPGEEGMPSTTPRPGVTQVNLPNNHLSYALTWYGLAVVLLGVVAYAFWQSRRTVRNA</sequence>
<organism evidence="7 8">
    <name type="scientific">Notoacmeibacter marinus</name>
    <dbReference type="NCBI Taxonomy" id="1876515"/>
    <lineage>
        <taxon>Bacteria</taxon>
        <taxon>Pseudomonadati</taxon>
        <taxon>Pseudomonadota</taxon>
        <taxon>Alphaproteobacteria</taxon>
        <taxon>Hyphomicrobiales</taxon>
        <taxon>Notoacmeibacteraceae</taxon>
        <taxon>Notoacmeibacter</taxon>
    </lineage>
</organism>
<feature type="transmembrane region" description="Helical" evidence="6">
    <location>
        <begin position="72"/>
        <end position="94"/>
    </location>
</feature>
<dbReference type="InterPro" id="IPR002994">
    <property type="entry name" value="Surf1/Shy1"/>
</dbReference>